<accession>A0A1L7X3Y6</accession>
<dbReference type="Proteomes" id="UP000184330">
    <property type="component" value="Unassembled WGS sequence"/>
</dbReference>
<dbReference type="OrthoDB" id="265717at2759"/>
<dbReference type="Gene3D" id="2.170.270.10">
    <property type="entry name" value="SET domain"/>
    <property type="match status" value="1"/>
</dbReference>
<reference evidence="2 3" key="1">
    <citation type="submission" date="2016-03" db="EMBL/GenBank/DDBJ databases">
        <authorList>
            <person name="Ploux O."/>
        </authorList>
    </citation>
    <scope>NUCLEOTIDE SEQUENCE [LARGE SCALE GENOMIC DNA]</scope>
    <source>
        <strain evidence="2 3">UAMH 11012</strain>
    </source>
</reference>
<gene>
    <name evidence="2" type="ORF">PAC_09633</name>
</gene>
<dbReference type="EMBL" id="FJOG01000014">
    <property type="protein sequence ID" value="CZR59739.1"/>
    <property type="molecule type" value="Genomic_DNA"/>
</dbReference>
<protein>
    <recommendedName>
        <fullName evidence="1">SET domain-containing protein</fullName>
    </recommendedName>
</protein>
<evidence type="ECO:0000313" key="3">
    <source>
        <dbReference type="Proteomes" id="UP000184330"/>
    </source>
</evidence>
<proteinExistence type="predicted"/>
<sequence length="334" mass="37573">MYEIRSAGPKGLGVFAKSLIPRGTRIFSERPLLSLRPDQSSSDIYTVSRLLPPKHRASLLSLSSHITSELRFLRWNQALWYTLKALLKNFPYLLPRYCHFEPQRPGAFSTRNSLREHVDVLSIFRSNSFNVNSEGIYQAVFEGISRINHACVPNSQGNWSEGSGRFNVHATRDIAKDEEVSLSYLSDFAALREARVEKLRSGYGFDCGCPACDLGSESGRIGEEKRVGVRTLLGNYAESVKGGGDIDPNRELDTMMQFIKMLEGEAITGREVASMYLEVAELNEGLGRREEALRCAERAEEIDRACLGTDHEGYETTRKFVDRLRGETGKTYEL</sequence>
<keyword evidence="3" id="KW-1185">Reference proteome</keyword>
<dbReference type="InterPro" id="IPR053185">
    <property type="entry name" value="SET_domain_protein"/>
</dbReference>
<dbReference type="STRING" id="576137.A0A1L7X3Y6"/>
<dbReference type="AlphaFoldDB" id="A0A1L7X3Y6"/>
<evidence type="ECO:0000313" key="2">
    <source>
        <dbReference type="EMBL" id="CZR59739.1"/>
    </source>
</evidence>
<dbReference type="CDD" id="cd20071">
    <property type="entry name" value="SET_SMYD"/>
    <property type="match status" value="1"/>
</dbReference>
<dbReference type="PROSITE" id="PS50280">
    <property type="entry name" value="SET"/>
    <property type="match status" value="1"/>
</dbReference>
<dbReference type="SMART" id="SM00317">
    <property type="entry name" value="SET"/>
    <property type="match status" value="1"/>
</dbReference>
<dbReference type="Gene3D" id="1.25.40.10">
    <property type="entry name" value="Tetratricopeptide repeat domain"/>
    <property type="match status" value="1"/>
</dbReference>
<evidence type="ECO:0000259" key="1">
    <source>
        <dbReference type="PROSITE" id="PS50280"/>
    </source>
</evidence>
<dbReference type="InterPro" id="IPR046341">
    <property type="entry name" value="SET_dom_sf"/>
</dbReference>
<name>A0A1L7X3Y6_9HELO</name>
<dbReference type="PANTHER" id="PTHR47332">
    <property type="entry name" value="SET DOMAIN-CONTAINING PROTEIN 5"/>
    <property type="match status" value="1"/>
</dbReference>
<feature type="domain" description="SET" evidence="1">
    <location>
        <begin position="1"/>
        <end position="185"/>
    </location>
</feature>
<organism evidence="2 3">
    <name type="scientific">Phialocephala subalpina</name>
    <dbReference type="NCBI Taxonomy" id="576137"/>
    <lineage>
        <taxon>Eukaryota</taxon>
        <taxon>Fungi</taxon>
        <taxon>Dikarya</taxon>
        <taxon>Ascomycota</taxon>
        <taxon>Pezizomycotina</taxon>
        <taxon>Leotiomycetes</taxon>
        <taxon>Helotiales</taxon>
        <taxon>Mollisiaceae</taxon>
        <taxon>Phialocephala</taxon>
        <taxon>Phialocephala fortinii species complex</taxon>
    </lineage>
</organism>
<dbReference type="InterPro" id="IPR011990">
    <property type="entry name" value="TPR-like_helical_dom_sf"/>
</dbReference>
<dbReference type="InterPro" id="IPR001214">
    <property type="entry name" value="SET_dom"/>
</dbReference>
<dbReference type="Pfam" id="PF00856">
    <property type="entry name" value="SET"/>
    <property type="match status" value="1"/>
</dbReference>
<dbReference type="SUPFAM" id="SSF82199">
    <property type="entry name" value="SET domain"/>
    <property type="match status" value="1"/>
</dbReference>
<dbReference type="PANTHER" id="PTHR47332:SF4">
    <property type="entry name" value="SET DOMAIN-CONTAINING PROTEIN 5"/>
    <property type="match status" value="1"/>
</dbReference>